<evidence type="ECO:0000313" key="2">
    <source>
        <dbReference type="EMBL" id="GEX37758.1"/>
    </source>
</evidence>
<dbReference type="AlphaFoldDB" id="A0A699H561"/>
<evidence type="ECO:0000256" key="1">
    <source>
        <dbReference type="SAM" id="Phobius"/>
    </source>
</evidence>
<gene>
    <name evidence="2" type="ORF">Tci_309733</name>
</gene>
<proteinExistence type="predicted"/>
<comment type="caution">
    <text evidence="2">The sequence shown here is derived from an EMBL/GenBank/DDBJ whole genome shotgun (WGS) entry which is preliminary data.</text>
</comment>
<keyword evidence="1" id="KW-0472">Membrane</keyword>
<reference evidence="2" key="1">
    <citation type="journal article" date="2019" name="Sci. Rep.">
        <title>Draft genome of Tanacetum cinerariifolium, the natural source of mosquito coil.</title>
        <authorList>
            <person name="Yamashiro T."/>
            <person name="Shiraishi A."/>
            <person name="Satake H."/>
            <person name="Nakayama K."/>
        </authorList>
    </citation>
    <scope>NUCLEOTIDE SEQUENCE</scope>
</reference>
<dbReference type="EMBL" id="BKCJ010104800">
    <property type="protein sequence ID" value="GEX37758.1"/>
    <property type="molecule type" value="Genomic_DNA"/>
</dbReference>
<sequence>MRRLLSTFVVATVVIVVVVVVATVVIGVAVAVELLAVSPSVWFLEQLWLIYRPRETRSAFIISFDRLPQSTKSQALCAAHVPSVPEPPCCNVCEFYKRPHTSEPDGLRKHTYLSVLATTHHAITSGTHYNVIYKKILNHDC</sequence>
<keyword evidence="1" id="KW-0812">Transmembrane</keyword>
<accession>A0A699H561</accession>
<feature type="transmembrane region" description="Helical" evidence="1">
    <location>
        <begin position="7"/>
        <end position="28"/>
    </location>
</feature>
<name>A0A699H561_TANCI</name>
<keyword evidence="1" id="KW-1133">Transmembrane helix</keyword>
<organism evidence="2">
    <name type="scientific">Tanacetum cinerariifolium</name>
    <name type="common">Dalmatian daisy</name>
    <name type="synonym">Chrysanthemum cinerariifolium</name>
    <dbReference type="NCBI Taxonomy" id="118510"/>
    <lineage>
        <taxon>Eukaryota</taxon>
        <taxon>Viridiplantae</taxon>
        <taxon>Streptophyta</taxon>
        <taxon>Embryophyta</taxon>
        <taxon>Tracheophyta</taxon>
        <taxon>Spermatophyta</taxon>
        <taxon>Magnoliopsida</taxon>
        <taxon>eudicotyledons</taxon>
        <taxon>Gunneridae</taxon>
        <taxon>Pentapetalae</taxon>
        <taxon>asterids</taxon>
        <taxon>campanulids</taxon>
        <taxon>Asterales</taxon>
        <taxon>Asteraceae</taxon>
        <taxon>Asteroideae</taxon>
        <taxon>Anthemideae</taxon>
        <taxon>Anthemidinae</taxon>
        <taxon>Tanacetum</taxon>
    </lineage>
</organism>
<protein>
    <submittedName>
        <fullName evidence="2">Auxin response factor 1</fullName>
    </submittedName>
</protein>